<keyword evidence="4" id="KW-0808">Transferase</keyword>
<dbReference type="InterPro" id="IPR051157">
    <property type="entry name" value="PDH/Transketolase"/>
</dbReference>
<dbReference type="PANTHER" id="PTHR43825:SF1">
    <property type="entry name" value="TRANSKETOLASE-LIKE PYRIMIDINE-BINDING DOMAIN-CONTAINING PROTEIN"/>
    <property type="match status" value="1"/>
</dbReference>
<sequence length="317" mass="33958">MEQKAMRAVFGEELVLLGAEYPQMVVLDSDTSSSTQTRLFGQAYPDRFFNCGIAEGNMLGIAGGMAASGLIPVAAAFAFLVALRAGDDVRSLIAHNHLNVKMAGCYCGLSDFADGSSHQSVEDMGVLRSIPGITILSPSDITSTKEAIKAMMEYEGPVYIRLSRQEVSRIYPEDLRIEIGKAQRVREGKDVTIAVTGAPLAAVLNAADILKGEGIEAEILDYITVKPFDRNTLLESVAKTGLLVTVEEHSICGGLGSSAAETLGEVFPVAIKRIGMEDCFGESGPYALLLEKYGISTDNIVKQAKRLLKMKGEKTIS</sequence>
<dbReference type="GeneID" id="23113732"/>
<dbReference type="Gene3D" id="3.40.50.920">
    <property type="match status" value="1"/>
</dbReference>
<protein>
    <submittedName>
        <fullName evidence="4">1-deoxy-D-xylulose-5-phosphate synthase</fullName>
        <ecNumber evidence="4">2.2.1.7</ecNumber>
    </submittedName>
</protein>
<evidence type="ECO:0000256" key="3">
    <source>
        <dbReference type="ARBA" id="ARBA00023052"/>
    </source>
</evidence>
<evidence type="ECO:0000313" key="4">
    <source>
        <dbReference type="EMBL" id="VYT50002.1"/>
    </source>
</evidence>
<dbReference type="Pfam" id="PF02780">
    <property type="entry name" value="Transketolase_C"/>
    <property type="match status" value="1"/>
</dbReference>
<dbReference type="InterPro" id="IPR009014">
    <property type="entry name" value="Transketo_C/PFOR_II"/>
</dbReference>
<accession>A0A6N2X7I3</accession>
<dbReference type="SMART" id="SM00861">
    <property type="entry name" value="Transket_pyr"/>
    <property type="match status" value="1"/>
</dbReference>
<gene>
    <name evidence="4" type="primary">dxs_6</name>
    <name evidence="4" type="ORF">CBLFYP116_04518</name>
</gene>
<dbReference type="InterPro" id="IPR029061">
    <property type="entry name" value="THDP-binding"/>
</dbReference>
<name>A0A6N2X7I3_9FIRM</name>
<dbReference type="FunFam" id="3.40.50.970:FF:000129">
    <property type="entry name" value="Transketolase"/>
    <property type="match status" value="1"/>
</dbReference>
<dbReference type="SUPFAM" id="SSF52518">
    <property type="entry name" value="Thiamin diphosphate-binding fold (THDP-binding)"/>
    <property type="match status" value="1"/>
</dbReference>
<comment type="cofactor">
    <cofactor evidence="1">
        <name>thiamine diphosphate</name>
        <dbReference type="ChEBI" id="CHEBI:58937"/>
    </cofactor>
</comment>
<dbReference type="RefSeq" id="WP_002575813.1">
    <property type="nucleotide sequence ID" value="NZ_BAABZS010000001.1"/>
</dbReference>
<dbReference type="Gene3D" id="3.40.50.970">
    <property type="match status" value="1"/>
</dbReference>
<dbReference type="Pfam" id="PF02779">
    <property type="entry name" value="Transket_pyr"/>
    <property type="match status" value="1"/>
</dbReference>
<comment type="similarity">
    <text evidence="2">Belongs to the transketolase family.</text>
</comment>
<proteinExistence type="inferred from homology"/>
<dbReference type="SUPFAM" id="SSF52922">
    <property type="entry name" value="TK C-terminal domain-like"/>
    <property type="match status" value="1"/>
</dbReference>
<organism evidence="4">
    <name type="scientific">Enterocloster bolteae</name>
    <dbReference type="NCBI Taxonomy" id="208479"/>
    <lineage>
        <taxon>Bacteria</taxon>
        <taxon>Bacillati</taxon>
        <taxon>Bacillota</taxon>
        <taxon>Clostridia</taxon>
        <taxon>Lachnospirales</taxon>
        <taxon>Lachnospiraceae</taxon>
        <taxon>Enterocloster</taxon>
    </lineage>
</organism>
<reference evidence="4" key="1">
    <citation type="submission" date="2019-11" db="EMBL/GenBank/DDBJ databases">
        <authorList>
            <person name="Feng L."/>
        </authorList>
    </citation>
    <scope>NUCLEOTIDE SEQUENCE</scope>
    <source>
        <strain evidence="4">CbolteaeLFYP116</strain>
    </source>
</reference>
<dbReference type="PANTHER" id="PTHR43825">
    <property type="entry name" value="PYRUVATE DEHYDROGENASE E1 COMPONENT"/>
    <property type="match status" value="1"/>
</dbReference>
<dbReference type="EMBL" id="CACRTF010000017">
    <property type="protein sequence ID" value="VYT50002.1"/>
    <property type="molecule type" value="Genomic_DNA"/>
</dbReference>
<evidence type="ECO:0000256" key="2">
    <source>
        <dbReference type="ARBA" id="ARBA00007131"/>
    </source>
</evidence>
<dbReference type="GO" id="GO:0008661">
    <property type="term" value="F:1-deoxy-D-xylulose-5-phosphate synthase activity"/>
    <property type="evidence" value="ECO:0007669"/>
    <property type="project" value="UniProtKB-EC"/>
</dbReference>
<dbReference type="AlphaFoldDB" id="A0A6N2X7I3"/>
<dbReference type="InterPro" id="IPR033248">
    <property type="entry name" value="Transketolase_C"/>
</dbReference>
<dbReference type="CDD" id="cd07033">
    <property type="entry name" value="TPP_PYR_DXS_TK_like"/>
    <property type="match status" value="1"/>
</dbReference>
<keyword evidence="3" id="KW-0786">Thiamine pyrophosphate</keyword>
<evidence type="ECO:0000256" key="1">
    <source>
        <dbReference type="ARBA" id="ARBA00001964"/>
    </source>
</evidence>
<dbReference type="InterPro" id="IPR005475">
    <property type="entry name" value="Transketolase-like_Pyr-bd"/>
</dbReference>
<dbReference type="EC" id="2.2.1.7" evidence="4"/>